<dbReference type="PANTHER" id="PTHR33121:SF70">
    <property type="entry name" value="SIGNALING PROTEIN YKOW"/>
    <property type="match status" value="1"/>
</dbReference>
<dbReference type="SMART" id="SM00052">
    <property type="entry name" value="EAL"/>
    <property type="match status" value="1"/>
</dbReference>
<dbReference type="EMBL" id="JADWND010000002">
    <property type="protein sequence ID" value="MBJ8380221.1"/>
    <property type="molecule type" value="Genomic_DNA"/>
</dbReference>
<organism evidence="2 3">
    <name type="scientific">Citrobacter sedlakii</name>
    <dbReference type="NCBI Taxonomy" id="67826"/>
    <lineage>
        <taxon>Bacteria</taxon>
        <taxon>Pseudomonadati</taxon>
        <taxon>Pseudomonadota</taxon>
        <taxon>Gammaproteobacteria</taxon>
        <taxon>Enterobacterales</taxon>
        <taxon>Enterobacteriaceae</taxon>
        <taxon>Citrobacter</taxon>
        <taxon>Citrobacter freundii complex</taxon>
    </lineage>
</organism>
<comment type="caution">
    <text evidence="2">The sequence shown here is derived from an EMBL/GenBank/DDBJ whole genome shotgun (WGS) entry which is preliminary data.</text>
</comment>
<dbReference type="InterPro" id="IPR050706">
    <property type="entry name" value="Cyclic-di-GMP_PDE-like"/>
</dbReference>
<reference evidence="2 3" key="1">
    <citation type="submission" date="2020-11" db="EMBL/GenBank/DDBJ databases">
        <title>Enhanced detection system for hospital associated transmission using whole genome sequencing surveillance.</title>
        <authorList>
            <person name="Harrison L.H."/>
            <person name="Van Tyne D."/>
            <person name="Marsh J.W."/>
            <person name="Griffith M.P."/>
            <person name="Snyder D.J."/>
            <person name="Cooper V.S."/>
            <person name="Mustapha M."/>
        </authorList>
    </citation>
    <scope>NUCLEOTIDE SEQUENCE [LARGE SCALE GENOMIC DNA]</scope>
    <source>
        <strain evidence="2 3">CB00117</strain>
    </source>
</reference>
<gene>
    <name evidence="2" type="ORF">I6M88_04395</name>
</gene>
<dbReference type="RefSeq" id="WP_042285713.1">
    <property type="nucleotide sequence ID" value="NZ_CABLBY010000002.1"/>
</dbReference>
<dbReference type="Proteomes" id="UP000746649">
    <property type="component" value="Unassembled WGS sequence"/>
</dbReference>
<dbReference type="SUPFAM" id="SSF141868">
    <property type="entry name" value="EAL domain-like"/>
    <property type="match status" value="1"/>
</dbReference>
<feature type="domain" description="EAL" evidence="1">
    <location>
        <begin position="4"/>
        <end position="254"/>
    </location>
</feature>
<evidence type="ECO:0000259" key="1">
    <source>
        <dbReference type="PROSITE" id="PS50883"/>
    </source>
</evidence>
<name>A0ABS0ZN08_9ENTR</name>
<dbReference type="Gene3D" id="3.20.20.450">
    <property type="entry name" value="EAL domain"/>
    <property type="match status" value="1"/>
</dbReference>
<dbReference type="InterPro" id="IPR035919">
    <property type="entry name" value="EAL_sf"/>
</dbReference>
<dbReference type="Pfam" id="PF00563">
    <property type="entry name" value="EAL"/>
    <property type="match status" value="1"/>
</dbReference>
<proteinExistence type="predicted"/>
<dbReference type="CDD" id="cd01948">
    <property type="entry name" value="EAL"/>
    <property type="match status" value="1"/>
</dbReference>
<evidence type="ECO:0000313" key="2">
    <source>
        <dbReference type="EMBL" id="MBJ8380221.1"/>
    </source>
</evidence>
<protein>
    <submittedName>
        <fullName evidence="2">EAL domain-containing protein</fullName>
    </submittedName>
</protein>
<dbReference type="PANTHER" id="PTHR33121">
    <property type="entry name" value="CYCLIC DI-GMP PHOSPHODIESTERASE PDEF"/>
    <property type="match status" value="1"/>
</dbReference>
<dbReference type="PROSITE" id="PS50883">
    <property type="entry name" value="EAL"/>
    <property type="match status" value="1"/>
</dbReference>
<evidence type="ECO:0000313" key="3">
    <source>
        <dbReference type="Proteomes" id="UP000746649"/>
    </source>
</evidence>
<accession>A0ABS0ZN08</accession>
<dbReference type="InterPro" id="IPR001633">
    <property type="entry name" value="EAL_dom"/>
</dbReference>
<keyword evidence="3" id="KW-1185">Reference proteome</keyword>
<sequence>MADSGAVLKALKGAKQTQQLYMVYQPILNLRTGRICAFEALMRWNSPEMGMVPPDMFISLLENSGQFLAVEEMVTKTPWETAAGWPEYLSLSINFSALELCDPQLPARVQHNLAKYGLDPRRCEIEVTETQPLYECQIAAKNMRELKALGITFALDDFGTGHANLDYLLRYPFDTLKMDKSFLAAVPEGARSAQLVEGIISLAHNVGVEALAEGVEEEAQNDWLIGMGCDKAQGFYFSPPIPPEAIPALLKRYS</sequence>